<organism evidence="2">
    <name type="scientific">Cladocopium goreaui</name>
    <dbReference type="NCBI Taxonomy" id="2562237"/>
    <lineage>
        <taxon>Eukaryota</taxon>
        <taxon>Sar</taxon>
        <taxon>Alveolata</taxon>
        <taxon>Dinophyceae</taxon>
        <taxon>Suessiales</taxon>
        <taxon>Symbiodiniaceae</taxon>
        <taxon>Cladocopium</taxon>
    </lineage>
</organism>
<evidence type="ECO:0000313" key="5">
    <source>
        <dbReference type="Proteomes" id="UP001152797"/>
    </source>
</evidence>
<dbReference type="InterPro" id="IPR057191">
    <property type="entry name" value="DUF7869"/>
</dbReference>
<evidence type="ECO:0000313" key="2">
    <source>
        <dbReference type="EMBL" id="CAI3974149.1"/>
    </source>
</evidence>
<accession>A0A9P1FEM4</accession>
<feature type="domain" description="DUF7869" evidence="1">
    <location>
        <begin position="126"/>
        <end position="290"/>
    </location>
</feature>
<evidence type="ECO:0000259" key="1">
    <source>
        <dbReference type="Pfam" id="PF25273"/>
    </source>
</evidence>
<keyword evidence="5" id="KW-1185">Reference proteome</keyword>
<dbReference type="AlphaFoldDB" id="A0A9P1FEM4"/>
<comment type="caution">
    <text evidence="2">The sequence shown here is derived from an EMBL/GenBank/DDBJ whole genome shotgun (WGS) entry which is preliminary data.</text>
</comment>
<dbReference type="Proteomes" id="UP001152797">
    <property type="component" value="Unassembled WGS sequence"/>
</dbReference>
<proteinExistence type="predicted"/>
<name>A0A9P1FEM4_9DINO</name>
<dbReference type="EMBL" id="CAMXCT030000118">
    <property type="protein sequence ID" value="CAL4761461.1"/>
    <property type="molecule type" value="Genomic_DNA"/>
</dbReference>
<sequence length="463" mass="53100">MMPRVEPAVLTATMMERYIETAFAQKVSELPTRYLPPGTVKMLFHEFSLTSPSISYVTFWRRFQSTWRNILRFTPESDHSTCDTCLDCKERFKTASDLQSKFDTAKLYKTHLAGVSADRELEEWFQVHGLWIHGVSLNLYVVHPGVAADSTLICECFARALQDTFETFESAQMRIPKECLIWADNTVRENKNNVAFKMMTTLLGKGLMSCAGIFFARTGHTHGCLDQLFGLLAACVRYVDLICDVPDLIAKIRMILDRIQIRKWIGEKARINVQYITSCRPWKTWLQQKLPVTFQGGMKRDSDGHHAFIFLRRADVPRNIIIKHDEKHGPLVPHEMDIICFVKRNASDHFLDQEAVLAMPYQFLQPILCEAPEGSRPLKRLDPTKRKRYLDLCQVIVKRFASESGGRAIGFLLDLCKNTDPGPTSPIPFYTRPGQQDQIVIGQSVLARVAPTIRFEARINRRR</sequence>
<dbReference type="Pfam" id="PF25273">
    <property type="entry name" value="DUF7869"/>
    <property type="match status" value="1"/>
</dbReference>
<dbReference type="EMBL" id="CAMXCT010000118">
    <property type="protein sequence ID" value="CAI3974149.1"/>
    <property type="molecule type" value="Genomic_DNA"/>
</dbReference>
<reference evidence="2" key="1">
    <citation type="submission" date="2022-10" db="EMBL/GenBank/DDBJ databases">
        <authorList>
            <person name="Chen Y."/>
            <person name="Dougan E. K."/>
            <person name="Chan C."/>
            <person name="Rhodes N."/>
            <person name="Thang M."/>
        </authorList>
    </citation>
    <scope>NUCLEOTIDE SEQUENCE</scope>
</reference>
<evidence type="ECO:0000313" key="4">
    <source>
        <dbReference type="EMBL" id="CAL4761461.1"/>
    </source>
</evidence>
<reference evidence="3" key="2">
    <citation type="submission" date="2024-04" db="EMBL/GenBank/DDBJ databases">
        <authorList>
            <person name="Chen Y."/>
            <person name="Shah S."/>
            <person name="Dougan E. K."/>
            <person name="Thang M."/>
            <person name="Chan C."/>
        </authorList>
    </citation>
    <scope>NUCLEOTIDE SEQUENCE [LARGE SCALE GENOMIC DNA]</scope>
</reference>
<protein>
    <submittedName>
        <fullName evidence="4">Sodium/hydrogen exchanger 3</fullName>
    </submittedName>
</protein>
<evidence type="ECO:0000313" key="3">
    <source>
        <dbReference type="EMBL" id="CAL1127524.1"/>
    </source>
</evidence>
<gene>
    <name evidence="2" type="ORF">C1SCF055_LOCUS2575</name>
</gene>
<dbReference type="EMBL" id="CAMXCT020000118">
    <property type="protein sequence ID" value="CAL1127524.1"/>
    <property type="molecule type" value="Genomic_DNA"/>
</dbReference>